<feature type="compositionally biased region" description="Acidic residues" evidence="6">
    <location>
        <begin position="126"/>
        <end position="151"/>
    </location>
</feature>
<dbReference type="Gene3D" id="2.60.120.340">
    <property type="entry name" value="Nucleoplasmin core domain"/>
    <property type="match status" value="1"/>
</dbReference>
<evidence type="ECO:0000256" key="3">
    <source>
        <dbReference type="ARBA" id="ARBA00023110"/>
    </source>
</evidence>
<evidence type="ECO:0000256" key="6">
    <source>
        <dbReference type="SAM" id="MobiDB-lite"/>
    </source>
</evidence>
<dbReference type="EC" id="5.2.1.8" evidence="2 5"/>
<evidence type="ECO:0000256" key="1">
    <source>
        <dbReference type="ARBA" id="ARBA00000971"/>
    </source>
</evidence>
<evidence type="ECO:0000259" key="7">
    <source>
        <dbReference type="PROSITE" id="PS50059"/>
    </source>
</evidence>
<feature type="domain" description="PPIase FKBP-type" evidence="7">
    <location>
        <begin position="724"/>
        <end position="768"/>
    </location>
</feature>
<dbReference type="PANTHER" id="PTHR43811">
    <property type="entry name" value="FKBP-TYPE PEPTIDYL-PROLYL CIS-TRANS ISOMERASE FKPA"/>
    <property type="match status" value="1"/>
</dbReference>
<protein>
    <recommendedName>
        <fullName evidence="2 5">peptidylprolyl isomerase</fullName>
        <ecNumber evidence="2 5">5.2.1.8</ecNumber>
    </recommendedName>
</protein>
<feature type="compositionally biased region" description="Polar residues" evidence="6">
    <location>
        <begin position="552"/>
        <end position="568"/>
    </location>
</feature>
<feature type="compositionally biased region" description="Basic and acidic residues" evidence="6">
    <location>
        <begin position="537"/>
        <end position="551"/>
    </location>
</feature>
<dbReference type="Gene3D" id="3.10.50.40">
    <property type="match status" value="1"/>
</dbReference>
<reference evidence="8 9" key="1">
    <citation type="submission" date="2018-06" db="EMBL/GenBank/DDBJ databases">
        <title>The Genome of Cuscuta australis (Dodder) Provides Insight into the Evolution of Plant Parasitism.</title>
        <authorList>
            <person name="Liu H."/>
        </authorList>
    </citation>
    <scope>NUCLEOTIDE SEQUENCE [LARGE SCALE GENOMIC DNA]</scope>
    <source>
        <strain evidence="9">cv. Yunnan</strain>
        <tissue evidence="8">Vines</tissue>
    </source>
</reference>
<keyword evidence="4 5" id="KW-0413">Isomerase</keyword>
<feature type="compositionally biased region" description="Basic residues" evidence="6">
    <location>
        <begin position="170"/>
        <end position="181"/>
    </location>
</feature>
<dbReference type="AlphaFoldDB" id="A0A328DXS9"/>
<feature type="compositionally biased region" description="Basic and acidic residues" evidence="6">
    <location>
        <begin position="442"/>
        <end position="463"/>
    </location>
</feature>
<feature type="compositionally biased region" description="Basic residues" evidence="6">
    <location>
        <begin position="653"/>
        <end position="662"/>
    </location>
</feature>
<evidence type="ECO:0000256" key="5">
    <source>
        <dbReference type="PROSITE-ProRule" id="PRU00277"/>
    </source>
</evidence>
<name>A0A328DXS9_9ASTE</name>
<dbReference type="InterPro" id="IPR041232">
    <property type="entry name" value="NPL"/>
</dbReference>
<dbReference type="Pfam" id="PF17800">
    <property type="entry name" value="NPL"/>
    <property type="match status" value="1"/>
</dbReference>
<feature type="region of interest" description="Disordered" evidence="6">
    <location>
        <begin position="653"/>
        <end position="705"/>
    </location>
</feature>
<comment type="catalytic activity">
    <reaction evidence="1 5">
        <text>[protein]-peptidylproline (omega=180) = [protein]-peptidylproline (omega=0)</text>
        <dbReference type="Rhea" id="RHEA:16237"/>
        <dbReference type="Rhea" id="RHEA-COMP:10747"/>
        <dbReference type="Rhea" id="RHEA-COMP:10748"/>
        <dbReference type="ChEBI" id="CHEBI:83833"/>
        <dbReference type="ChEBI" id="CHEBI:83834"/>
        <dbReference type="EC" id="5.2.1.8"/>
    </reaction>
</comment>
<dbReference type="PROSITE" id="PS50059">
    <property type="entry name" value="FKBP_PPIASE"/>
    <property type="match status" value="1"/>
</dbReference>
<dbReference type="Proteomes" id="UP000249390">
    <property type="component" value="Unassembled WGS sequence"/>
</dbReference>
<feature type="region of interest" description="Disordered" evidence="6">
    <location>
        <begin position="97"/>
        <end position="234"/>
    </location>
</feature>
<dbReference type="InterPro" id="IPR001179">
    <property type="entry name" value="PPIase_FKBP_dom"/>
</dbReference>
<organism evidence="8 9">
    <name type="scientific">Cuscuta australis</name>
    <dbReference type="NCBI Taxonomy" id="267555"/>
    <lineage>
        <taxon>Eukaryota</taxon>
        <taxon>Viridiplantae</taxon>
        <taxon>Streptophyta</taxon>
        <taxon>Embryophyta</taxon>
        <taxon>Tracheophyta</taxon>
        <taxon>Spermatophyta</taxon>
        <taxon>Magnoliopsida</taxon>
        <taxon>eudicotyledons</taxon>
        <taxon>Gunneridae</taxon>
        <taxon>Pentapetalae</taxon>
        <taxon>asterids</taxon>
        <taxon>lamiids</taxon>
        <taxon>Solanales</taxon>
        <taxon>Convolvulaceae</taxon>
        <taxon>Cuscuteae</taxon>
        <taxon>Cuscuta</taxon>
        <taxon>Cuscuta subgen. Grammica</taxon>
        <taxon>Cuscuta sect. Cleistogrammica</taxon>
    </lineage>
</organism>
<evidence type="ECO:0000256" key="2">
    <source>
        <dbReference type="ARBA" id="ARBA00013194"/>
    </source>
</evidence>
<feature type="compositionally biased region" description="Polar residues" evidence="6">
    <location>
        <begin position="97"/>
        <end position="108"/>
    </location>
</feature>
<feature type="compositionally biased region" description="Basic and acidic residues" evidence="6">
    <location>
        <begin position="294"/>
        <end position="307"/>
    </location>
</feature>
<proteinExistence type="predicted"/>
<evidence type="ECO:0000313" key="9">
    <source>
        <dbReference type="Proteomes" id="UP000249390"/>
    </source>
</evidence>
<gene>
    <name evidence="8" type="ORF">DM860_001321</name>
</gene>
<evidence type="ECO:0000256" key="4">
    <source>
        <dbReference type="ARBA" id="ARBA00023235"/>
    </source>
</evidence>
<keyword evidence="9" id="KW-1185">Reference proteome</keyword>
<dbReference type="InterPro" id="IPR046357">
    <property type="entry name" value="PPIase_dom_sf"/>
</dbReference>
<dbReference type="Pfam" id="PF00254">
    <property type="entry name" value="FKBP_C"/>
    <property type="match status" value="1"/>
</dbReference>
<comment type="caution">
    <text evidence="8">The sequence shown here is derived from an EMBL/GenBank/DDBJ whole genome shotgun (WGS) entry which is preliminary data.</text>
</comment>
<feature type="compositionally biased region" description="Polar residues" evidence="6">
    <location>
        <begin position="465"/>
        <end position="488"/>
    </location>
</feature>
<dbReference type="PANTHER" id="PTHR43811:SF48">
    <property type="entry name" value="PEPTIDYL-PROLYL CIS-TRANS ISOMERASE FKBP43"/>
    <property type="match status" value="1"/>
</dbReference>
<evidence type="ECO:0000313" key="8">
    <source>
        <dbReference type="EMBL" id="RAL49001.1"/>
    </source>
</evidence>
<feature type="compositionally biased region" description="Basic and acidic residues" evidence="6">
    <location>
        <begin position="266"/>
        <end position="275"/>
    </location>
</feature>
<feature type="region of interest" description="Disordered" evidence="6">
    <location>
        <begin position="247"/>
        <end position="308"/>
    </location>
</feature>
<accession>A0A328DXS9</accession>
<keyword evidence="3 5" id="KW-0697">Rotamase</keyword>
<feature type="compositionally biased region" description="Polar residues" evidence="6">
    <location>
        <begin position="695"/>
        <end position="704"/>
    </location>
</feature>
<dbReference type="SUPFAM" id="SSF54534">
    <property type="entry name" value="FKBP-like"/>
    <property type="match status" value="1"/>
</dbReference>
<dbReference type="EMBL" id="NQVE01000097">
    <property type="protein sequence ID" value="RAL49001.1"/>
    <property type="molecule type" value="Genomic_DNA"/>
</dbReference>
<feature type="compositionally biased region" description="Basic residues" evidence="6">
    <location>
        <begin position="573"/>
        <end position="582"/>
    </location>
</feature>
<dbReference type="GO" id="GO:0003755">
    <property type="term" value="F:peptidyl-prolyl cis-trans isomerase activity"/>
    <property type="evidence" value="ECO:0007669"/>
    <property type="project" value="UniProtKB-KW"/>
</dbReference>
<sequence>MSFWGVEVKPGKPFTHYFDRTVGRLRVSQATLGIGSRTARSLVQCNVGNKSPVFLCALLPNKIESCHLDLEFEEADDVVFSVLGPRSVHLSGYYVSKSSSANRNSDTESYGEDIANTDTEASDLGSENDDYGGSFIDDDDDGKEVEDEEGEPNVFLSSPIYRNGNAGNKKGNHKGLKKKNRQAVEPADNINSEERGDEMNSTMAVLRNKKSANKCNVIESEDDNNEQESKGDKSYLLTAFGNEIPECGETADKVTGDVAAPSQSGGRDEDHRGEDDVPVEVTNMSNSCNDCPEPDARSTKTSDDAKDQAVGMSILENVYADDNTEQFTDHDISQALKGTKDAQSAVSDMNIGNLSVSLDHLADVQVENRQKLKRKKDLEGDRLGECNGSGPGDAGEELKQVLENDDHYTSLDLSACEQAENGPKLKKQKKGSREGEWDDCQDSSHVDGVVELKQDVKTTDRGNESLPTTEATQVLTTIQSIGINSDEGSQPDKKNKKKKKKSKVEDDGTGSMLEKDGDYSIPDVTVGEAKQMVEATAMDKDLPATTDKNKDPTTQSIDVISNVANGSQPEKKRDKKKNKKTKVAKDGASSVIDQDKCVDQCKNISNDDVVEQIKQIIEAVEMDTSLLPTTKQHESPTTRINDVTSDVADGFRSVKKHSNKKAKVGDDGMSSVPEADSTMNGVLPPSPNDKGTDPESGQSRSFSNGLIVEDLAKGNPDGRVATTGRKVKVHFTGMLWENGHTFTPSGATFRFCLGDKGVLPGWNIGIEGEHIRISGFLGQLFAHNNVLILPFWLL</sequence>
<feature type="region of interest" description="Disordered" evidence="6">
    <location>
        <begin position="414"/>
        <end position="588"/>
    </location>
</feature>